<proteinExistence type="predicted"/>
<evidence type="ECO:0000313" key="3">
    <source>
        <dbReference type="Proteomes" id="UP000323425"/>
    </source>
</evidence>
<feature type="transmembrane region" description="Helical" evidence="1">
    <location>
        <begin position="12"/>
        <end position="34"/>
    </location>
</feature>
<gene>
    <name evidence="2" type="ORF">FX985_02524</name>
</gene>
<keyword evidence="1" id="KW-0812">Transmembrane</keyword>
<keyword evidence="1" id="KW-0472">Membrane</keyword>
<accession>A0A5M9J0A3</accession>
<evidence type="ECO:0000313" key="2">
    <source>
        <dbReference type="EMBL" id="KAA8562458.1"/>
    </source>
</evidence>
<comment type="caution">
    <text evidence="2">The sequence shown here is derived from an EMBL/GenBank/DDBJ whole genome shotgun (WGS) entry which is preliminary data.</text>
</comment>
<organism evidence="2 3">
    <name type="scientific">Pseudomonas extremaustralis</name>
    <dbReference type="NCBI Taxonomy" id="359110"/>
    <lineage>
        <taxon>Bacteria</taxon>
        <taxon>Pseudomonadati</taxon>
        <taxon>Pseudomonadota</taxon>
        <taxon>Gammaproteobacteria</taxon>
        <taxon>Pseudomonadales</taxon>
        <taxon>Pseudomonadaceae</taxon>
        <taxon>Pseudomonas</taxon>
    </lineage>
</organism>
<evidence type="ECO:0000256" key="1">
    <source>
        <dbReference type="SAM" id="Phobius"/>
    </source>
</evidence>
<sequence length="159" mass="18526">MNESPLRFLRRNFPVFMSTIFMAIFSTAMVTVLVDDHYLRKLEPSLRTELMGWGLLSLTFFFGFSNFMIVRGFNWAVGLLAGYFAFCLMLVIPTIQYRPHTVAFSLGVVFPLLGLLLLNTERHREMRQKLFEIRIQRNTARAIYKNYCNKLKARAGREG</sequence>
<dbReference type="EMBL" id="VTFH01000001">
    <property type="protein sequence ID" value="KAA8562458.1"/>
    <property type="molecule type" value="Genomic_DNA"/>
</dbReference>
<name>A0A5M9J0A3_9PSED</name>
<feature type="transmembrane region" description="Helical" evidence="1">
    <location>
        <begin position="50"/>
        <end position="69"/>
    </location>
</feature>
<feature type="transmembrane region" description="Helical" evidence="1">
    <location>
        <begin position="101"/>
        <end position="119"/>
    </location>
</feature>
<dbReference type="Proteomes" id="UP000323425">
    <property type="component" value="Unassembled WGS sequence"/>
</dbReference>
<dbReference type="AlphaFoldDB" id="A0A5M9J0A3"/>
<feature type="transmembrane region" description="Helical" evidence="1">
    <location>
        <begin position="76"/>
        <end position="95"/>
    </location>
</feature>
<reference evidence="2 3" key="1">
    <citation type="journal article" date="2018" name="Plant Biotechnol. Rep.">
        <title>Diversity and antifungal activity of endophytic bacteria associated with Panax ginseng seedlings.</title>
        <authorList>
            <person name="Park J.M."/>
            <person name="Hong C.E."/>
            <person name="Jo S.H."/>
        </authorList>
    </citation>
    <scope>NUCLEOTIDE SEQUENCE [LARGE SCALE GENOMIC DNA]</scope>
    <source>
        <strain evidence="2 3">PgKB38</strain>
    </source>
</reference>
<protein>
    <submittedName>
        <fullName evidence="2">Uncharacterized protein</fullName>
    </submittedName>
</protein>
<keyword evidence="1" id="KW-1133">Transmembrane helix</keyword>